<dbReference type="GO" id="GO:0047936">
    <property type="term" value="F:glucose 1-dehydrogenase [NAD(P)+] activity"/>
    <property type="evidence" value="ECO:0007669"/>
    <property type="project" value="UniProtKB-EC"/>
</dbReference>
<dbReference type="SUPFAM" id="SSF51735">
    <property type="entry name" value="NAD(P)-binding Rossmann-fold domains"/>
    <property type="match status" value="1"/>
</dbReference>
<dbReference type="PRINTS" id="PR00081">
    <property type="entry name" value="GDHRDH"/>
</dbReference>
<organism evidence="2 3">
    <name type="scientific">Rhodococcoides yunnanense</name>
    <dbReference type="NCBI Taxonomy" id="278209"/>
    <lineage>
        <taxon>Bacteria</taxon>
        <taxon>Bacillati</taxon>
        <taxon>Actinomycetota</taxon>
        <taxon>Actinomycetes</taxon>
        <taxon>Mycobacteriales</taxon>
        <taxon>Nocardiaceae</taxon>
        <taxon>Rhodococcoides</taxon>
    </lineage>
</organism>
<dbReference type="Proteomes" id="UP001185755">
    <property type="component" value="Unassembled WGS sequence"/>
</dbReference>
<dbReference type="EC" id="1.1.1.47" evidence="2"/>
<dbReference type="PANTHER" id="PTHR42760">
    <property type="entry name" value="SHORT-CHAIN DEHYDROGENASES/REDUCTASES FAMILY MEMBER"/>
    <property type="match status" value="1"/>
</dbReference>
<dbReference type="InterPro" id="IPR002347">
    <property type="entry name" value="SDR_fam"/>
</dbReference>
<dbReference type="InterPro" id="IPR036291">
    <property type="entry name" value="NAD(P)-bd_dom_sf"/>
</dbReference>
<comment type="caution">
    <text evidence="2">The sequence shown here is derived from an EMBL/GenBank/DDBJ whole genome shotgun (WGS) entry which is preliminary data.</text>
</comment>
<name>A0ABU4BEV3_9NOCA</name>
<reference evidence="2 3" key="1">
    <citation type="submission" date="2023-10" db="EMBL/GenBank/DDBJ databases">
        <title>Development of a sustainable strategy for remediation of hydrocarbon-contaminated territories based on the waste exchange concept.</title>
        <authorList>
            <person name="Krivoruchko A."/>
        </authorList>
    </citation>
    <scope>NUCLEOTIDE SEQUENCE [LARGE SCALE GENOMIC DNA]</scope>
    <source>
        <strain evidence="2 3">IEGM 1323</strain>
    </source>
</reference>
<protein>
    <submittedName>
        <fullName evidence="2">Glucose 1-dehydrogenase</fullName>
        <ecNumber evidence="2">1.1.1.47</ecNumber>
    </submittedName>
</protein>
<keyword evidence="2" id="KW-0560">Oxidoreductase</keyword>
<evidence type="ECO:0000313" key="2">
    <source>
        <dbReference type="EMBL" id="MDV6262746.1"/>
    </source>
</evidence>
<dbReference type="PROSITE" id="PS00061">
    <property type="entry name" value="ADH_SHORT"/>
    <property type="match status" value="1"/>
</dbReference>
<evidence type="ECO:0000256" key="1">
    <source>
        <dbReference type="ARBA" id="ARBA00006484"/>
    </source>
</evidence>
<dbReference type="Gene3D" id="3.40.50.720">
    <property type="entry name" value="NAD(P)-binding Rossmann-like Domain"/>
    <property type="match status" value="1"/>
</dbReference>
<comment type="similarity">
    <text evidence="1">Belongs to the short-chain dehydrogenases/reductases (SDR) family.</text>
</comment>
<dbReference type="RefSeq" id="WP_317565063.1">
    <property type="nucleotide sequence ID" value="NZ_JAWLJX010000004.1"/>
</dbReference>
<gene>
    <name evidence="2" type="ORF">R3P96_15515</name>
</gene>
<keyword evidence="3" id="KW-1185">Reference proteome</keyword>
<dbReference type="PRINTS" id="PR00080">
    <property type="entry name" value="SDRFAMILY"/>
</dbReference>
<accession>A0ABU4BEV3</accession>
<dbReference type="EMBL" id="JAWLJX010000004">
    <property type="protein sequence ID" value="MDV6262746.1"/>
    <property type="molecule type" value="Genomic_DNA"/>
</dbReference>
<dbReference type="NCBIfam" id="NF005559">
    <property type="entry name" value="PRK07231.1"/>
    <property type="match status" value="1"/>
</dbReference>
<evidence type="ECO:0000313" key="3">
    <source>
        <dbReference type="Proteomes" id="UP001185755"/>
    </source>
</evidence>
<proteinExistence type="inferred from homology"/>
<dbReference type="CDD" id="cd05233">
    <property type="entry name" value="SDR_c"/>
    <property type="match status" value="1"/>
</dbReference>
<sequence>MPQFDAPSQFDLSGRVALITGGSRGLGKAMAFGLAQAGADVIIASRDFESCQVTAEEIEQATGRRAFPIAAHVGKWDALDSLVDASYEHFGKVDILINNAGMSPLYDSVDTISEALFDKVLGVNLKGPFRLAALIGTRMAQGHGGSIINISSAASTKPRPDVLPYAAAKAGLNAITVGLAKTFGPSVRTNAIMAGTFLTDVSNAWDMEAFGKRAETFAAKRGGDPNEIVGAALYLASDASSYTTGSIITVDGGM</sequence>
<dbReference type="Pfam" id="PF13561">
    <property type="entry name" value="adh_short_C2"/>
    <property type="match status" value="1"/>
</dbReference>
<dbReference type="InterPro" id="IPR020904">
    <property type="entry name" value="Sc_DH/Rdtase_CS"/>
</dbReference>